<keyword evidence="2" id="KW-1185">Reference proteome</keyword>
<dbReference type="PANTHER" id="PTHR36167">
    <property type="entry name" value="C2H2 FINGER DOMAIN TRANSCRIPTION FACTOR (EUROFUNG)-RELATED"/>
    <property type="match status" value="1"/>
</dbReference>
<dbReference type="GO" id="GO:0006355">
    <property type="term" value="P:regulation of DNA-templated transcription"/>
    <property type="evidence" value="ECO:0007669"/>
    <property type="project" value="InterPro"/>
</dbReference>
<organism evidence="1 2">
    <name type="scientific">Exophiala bonariae</name>
    <dbReference type="NCBI Taxonomy" id="1690606"/>
    <lineage>
        <taxon>Eukaryota</taxon>
        <taxon>Fungi</taxon>
        <taxon>Dikarya</taxon>
        <taxon>Ascomycota</taxon>
        <taxon>Pezizomycotina</taxon>
        <taxon>Eurotiomycetes</taxon>
        <taxon>Chaetothyriomycetidae</taxon>
        <taxon>Chaetothyriales</taxon>
        <taxon>Herpotrichiellaceae</taxon>
        <taxon>Exophiala</taxon>
    </lineage>
</organism>
<dbReference type="Proteomes" id="UP001358417">
    <property type="component" value="Unassembled WGS sequence"/>
</dbReference>
<gene>
    <name evidence="1" type="ORF">LTR84_003941</name>
</gene>
<dbReference type="InterPro" id="IPR039327">
    <property type="entry name" value="CON7-like"/>
</dbReference>
<name>A0AAV9N5A6_9EURO</name>
<evidence type="ECO:0008006" key="3">
    <source>
        <dbReference type="Google" id="ProtNLM"/>
    </source>
</evidence>
<reference evidence="1 2" key="1">
    <citation type="submission" date="2023-08" db="EMBL/GenBank/DDBJ databases">
        <title>Black Yeasts Isolated from many extreme environments.</title>
        <authorList>
            <person name="Coleine C."/>
            <person name="Stajich J.E."/>
            <person name="Selbmann L."/>
        </authorList>
    </citation>
    <scope>NUCLEOTIDE SEQUENCE [LARGE SCALE GENOMIC DNA]</scope>
    <source>
        <strain evidence="1 2">CCFEE 5792</strain>
    </source>
</reference>
<sequence length="153" mass="16693">MSGIEILGIAAAVLQIADLGGKLSVKLFTFSRKIKSADKSIKSVSQDIAATGAVLQQLASVLKKDEKLRLCSDQAIETAKGLVADCKAIFSELDEALDNPGTSGNKYISAWKERLKFPFIEPQIELLQSNLERLKGSLVLMLNVLIYAEQLRK</sequence>
<comment type="caution">
    <text evidence="1">The sequence shown here is derived from an EMBL/GenBank/DDBJ whole genome shotgun (WGS) entry which is preliminary data.</text>
</comment>
<dbReference type="EMBL" id="JAVRRD010000018">
    <property type="protein sequence ID" value="KAK5049823.1"/>
    <property type="molecule type" value="Genomic_DNA"/>
</dbReference>
<proteinExistence type="predicted"/>
<dbReference type="GeneID" id="89972121"/>
<dbReference type="RefSeq" id="XP_064704633.1">
    <property type="nucleotide sequence ID" value="XM_064847521.1"/>
</dbReference>
<accession>A0AAV9N5A6</accession>
<dbReference type="AlphaFoldDB" id="A0AAV9N5A6"/>
<dbReference type="PANTHER" id="PTHR36167:SF4">
    <property type="entry name" value="FUNGAL N-TERMINAL DOMAIN-CONTAINING PROTEIN"/>
    <property type="match status" value="1"/>
</dbReference>
<protein>
    <recommendedName>
        <fullName evidence="3">Fungal N-terminal domain-containing protein</fullName>
    </recommendedName>
</protein>
<evidence type="ECO:0000313" key="2">
    <source>
        <dbReference type="Proteomes" id="UP001358417"/>
    </source>
</evidence>
<evidence type="ECO:0000313" key="1">
    <source>
        <dbReference type="EMBL" id="KAK5049823.1"/>
    </source>
</evidence>